<proteinExistence type="predicted"/>
<comment type="caution">
    <text evidence="2">The sequence shown here is derived from an EMBL/GenBank/DDBJ whole genome shotgun (WGS) entry which is preliminary data.</text>
</comment>
<dbReference type="Proteomes" id="UP000289886">
    <property type="component" value="Unassembled WGS sequence"/>
</dbReference>
<keyword evidence="3" id="KW-1185">Reference proteome</keyword>
<sequence>MRGQAKSETTYKLKRSAPNEEAVHKIEQSQRSTSKKKVNAGGENGELEKQPGSACLVEEYEQDSSDEEARWEEEVLLRNDFSMWSVKLNEDILWNKEALTSVLNELPALLCC</sequence>
<evidence type="ECO:0000313" key="2">
    <source>
        <dbReference type="EMBL" id="RXN00951.1"/>
    </source>
</evidence>
<organism evidence="2 3">
    <name type="scientific">Acipenser ruthenus</name>
    <name type="common">Sterlet sturgeon</name>
    <dbReference type="NCBI Taxonomy" id="7906"/>
    <lineage>
        <taxon>Eukaryota</taxon>
        <taxon>Metazoa</taxon>
        <taxon>Chordata</taxon>
        <taxon>Craniata</taxon>
        <taxon>Vertebrata</taxon>
        <taxon>Euteleostomi</taxon>
        <taxon>Actinopterygii</taxon>
        <taxon>Chondrostei</taxon>
        <taxon>Acipenseriformes</taxon>
        <taxon>Acipenseridae</taxon>
        <taxon>Acipenser</taxon>
    </lineage>
</organism>
<feature type="compositionally biased region" description="Polar residues" evidence="1">
    <location>
        <begin position="1"/>
        <end position="10"/>
    </location>
</feature>
<gene>
    <name evidence="2" type="ORF">EOD39_8317</name>
</gene>
<feature type="compositionally biased region" description="Basic and acidic residues" evidence="1">
    <location>
        <begin position="17"/>
        <end position="28"/>
    </location>
</feature>
<reference evidence="2 3" key="1">
    <citation type="submission" date="2019-01" db="EMBL/GenBank/DDBJ databases">
        <title>Draft Genome and Complete Hox-Cluster Characterization of the Sterlet Sturgeon (Acipenser ruthenus).</title>
        <authorList>
            <person name="Wei Q."/>
        </authorList>
    </citation>
    <scope>NUCLEOTIDE SEQUENCE [LARGE SCALE GENOMIC DNA]</scope>
    <source>
        <strain evidence="2">WHYD16114868_AA</strain>
        <tissue evidence="2">Blood</tissue>
    </source>
</reference>
<accession>A0A662YW68</accession>
<name>A0A662YW68_ACIRT</name>
<evidence type="ECO:0000313" key="3">
    <source>
        <dbReference type="Proteomes" id="UP000289886"/>
    </source>
</evidence>
<dbReference type="EMBL" id="SCEB01000107">
    <property type="protein sequence ID" value="RXN00951.1"/>
    <property type="molecule type" value="Genomic_DNA"/>
</dbReference>
<dbReference type="AlphaFoldDB" id="A0A662YW68"/>
<protein>
    <submittedName>
        <fullName evidence="2">Uncharacterized protein</fullName>
    </submittedName>
</protein>
<feature type="region of interest" description="Disordered" evidence="1">
    <location>
        <begin position="1"/>
        <end position="53"/>
    </location>
</feature>
<evidence type="ECO:0000256" key="1">
    <source>
        <dbReference type="SAM" id="MobiDB-lite"/>
    </source>
</evidence>